<protein>
    <recommendedName>
        <fullName evidence="3">DUF771 domain-containing protein</fullName>
    </recommendedName>
</protein>
<dbReference type="Proteomes" id="UP000051084">
    <property type="component" value="Unassembled WGS sequence"/>
</dbReference>
<dbReference type="RefSeq" id="WP_054653992.1">
    <property type="nucleotide sequence ID" value="NZ_AZGC01000020.1"/>
</dbReference>
<evidence type="ECO:0000313" key="1">
    <source>
        <dbReference type="EMBL" id="KRL95195.1"/>
    </source>
</evidence>
<sequence>MKLDEQELKLLAQQVTPLIAEQAKFEQKELWQRLDDVREPLFANKNRTWISVHIFQKFPEVLKENNPNGWVIGAFGKGKRTKVFTPLAVKWLEDNYSHIDWES</sequence>
<dbReference type="PATRIC" id="fig|1423742.4.peg.816"/>
<dbReference type="AlphaFoldDB" id="A0A0R1UZA8"/>
<evidence type="ECO:0000313" key="2">
    <source>
        <dbReference type="Proteomes" id="UP000051084"/>
    </source>
</evidence>
<dbReference type="OrthoDB" id="2306204at2"/>
<accession>A0A0R1UZA8</accession>
<reference evidence="1 2" key="1">
    <citation type="journal article" date="2015" name="Genome Announc.">
        <title>Expanding the biotechnology potential of lactobacilli through comparative genomics of 213 strains and associated genera.</title>
        <authorList>
            <person name="Sun Z."/>
            <person name="Harris H.M."/>
            <person name="McCann A."/>
            <person name="Guo C."/>
            <person name="Argimon S."/>
            <person name="Zhang W."/>
            <person name="Yang X."/>
            <person name="Jeffery I.B."/>
            <person name="Cooney J.C."/>
            <person name="Kagawa T.F."/>
            <person name="Liu W."/>
            <person name="Song Y."/>
            <person name="Salvetti E."/>
            <person name="Wrobel A."/>
            <person name="Rasinkangas P."/>
            <person name="Parkhill J."/>
            <person name="Rea M.C."/>
            <person name="O'Sullivan O."/>
            <person name="Ritari J."/>
            <person name="Douillard F.P."/>
            <person name="Paul Ross R."/>
            <person name="Yang R."/>
            <person name="Briner A.E."/>
            <person name="Felis G.E."/>
            <person name="de Vos W.M."/>
            <person name="Barrangou R."/>
            <person name="Klaenhammer T.R."/>
            <person name="Caufield P.W."/>
            <person name="Cui Y."/>
            <person name="Zhang H."/>
            <person name="O'Toole P.W."/>
        </authorList>
    </citation>
    <scope>NUCLEOTIDE SEQUENCE [LARGE SCALE GENOMIC DNA]</scope>
    <source>
        <strain evidence="1 2">DSM 18793</strain>
    </source>
</reference>
<dbReference type="EMBL" id="AZGC01000020">
    <property type="protein sequence ID" value="KRL95195.1"/>
    <property type="molecule type" value="Genomic_DNA"/>
</dbReference>
<evidence type="ECO:0008006" key="3">
    <source>
        <dbReference type="Google" id="ProtNLM"/>
    </source>
</evidence>
<name>A0A0R1UZA8_9LACO</name>
<comment type="caution">
    <text evidence="1">The sequence shown here is derived from an EMBL/GenBank/DDBJ whole genome shotgun (WGS) entry which is preliminary data.</text>
</comment>
<keyword evidence="2" id="KW-1185">Reference proteome</keyword>
<organism evidence="1 2">
    <name type="scientific">Limosilactobacillus equigenerosi DSM 18793 = JCM 14505</name>
    <dbReference type="NCBI Taxonomy" id="1423742"/>
    <lineage>
        <taxon>Bacteria</taxon>
        <taxon>Bacillati</taxon>
        <taxon>Bacillota</taxon>
        <taxon>Bacilli</taxon>
        <taxon>Lactobacillales</taxon>
        <taxon>Lactobacillaceae</taxon>
        <taxon>Limosilactobacillus</taxon>
    </lineage>
</organism>
<gene>
    <name evidence="1" type="ORF">FC21_GL000782</name>
</gene>
<dbReference type="STRING" id="417373.GCA_001570685_01523"/>
<proteinExistence type="predicted"/>